<feature type="transmembrane region" description="Helical" evidence="9">
    <location>
        <begin position="897"/>
        <end position="919"/>
    </location>
</feature>
<feature type="compositionally biased region" description="Low complexity" evidence="8">
    <location>
        <begin position="1311"/>
        <end position="1328"/>
    </location>
</feature>
<feature type="region of interest" description="Disordered" evidence="8">
    <location>
        <begin position="1206"/>
        <end position="1234"/>
    </location>
</feature>
<dbReference type="Pfam" id="PF14752">
    <property type="entry name" value="RBP_receptor"/>
    <property type="match status" value="1"/>
</dbReference>
<feature type="transmembrane region" description="Helical" evidence="9">
    <location>
        <begin position="961"/>
        <end position="991"/>
    </location>
</feature>
<dbReference type="OrthoDB" id="2376984at2759"/>
<feature type="transmembrane region" description="Helical" evidence="9">
    <location>
        <begin position="355"/>
        <end position="381"/>
    </location>
</feature>
<feature type="compositionally biased region" description="Basic and acidic residues" evidence="8">
    <location>
        <begin position="1145"/>
        <end position="1158"/>
    </location>
</feature>
<keyword evidence="2" id="KW-0813">Transport</keyword>
<dbReference type="EMBL" id="JAABOA010000398">
    <property type="protein sequence ID" value="KAF9584500.1"/>
    <property type="molecule type" value="Genomic_DNA"/>
</dbReference>
<feature type="region of interest" description="Disordered" evidence="8">
    <location>
        <begin position="1176"/>
        <end position="1195"/>
    </location>
</feature>
<feature type="transmembrane region" description="Helical" evidence="9">
    <location>
        <begin position="402"/>
        <end position="425"/>
    </location>
</feature>
<feature type="transmembrane region" description="Helical" evidence="9">
    <location>
        <begin position="273"/>
        <end position="296"/>
    </location>
</feature>
<sequence length="1484" mass="163091">MPSHTTIYPSGLCIHPNLPPNYTCSVAPGSDIKSPPNLNTLGVSSARLQYGRLPPPTLPSSPPLSGSSLTAAPSTTQPWSYTAGWTYNPIFACCSFTPLSSSEDPSNSTSSPTLITAANLSTYAVAIDQGQQQLELSISYYTSDTGSSPSSAALVPPSDTFQVAFRFLDGSGAYMVINPKAPSPTPTENSTAPPSIGSQQIEDDFRPGEAENLFYYSFDAVDMNPVRIPVGARGVVVQVLVPSTRTSFCFDYFALRIVEGAFHPSTESLLQKILIGIGSTVVFNAAIIPVVLFYGLPGWLWRSAPVNFFQKNPVVDHYVPLALFISTCQWIYNILLSYLGGGRNWSVNILHSSQALWLIPLVLVGVFFASAFAHWCLFLCYNQIMHRPRQHRNHAPARRWRAPLLGFWASICLTCARAGLVALGIVQGSFWSNPIGILLAVPETIAMLSVSIFFLKTMWLLLMEGRRKSGKNARNGTEFGSSSLSTGMSSAGSAQTLSGIKTRRFGRGFGFGVTRSDSMTPLRSAAARSAGDMGDEGDEDNTSHIATDDPKSDFINFSSYHHRIYVRSLLAFEPKLCDSTGHPMDGRSTVGSQNSKATRELLSNANNDTNTRYLGSTLNTSVVSRSSSTASSATQYSRHASEFEYNVQEDLSKGIPSPPAAGTVASQDRSYLQVGPRPPNQPPQRNQRLQYVGLQSGGRKGGPGAPSEKSAHSTQGTRFSAASSSNNTSNSSGVPWRHAPPRPPLYKNKYSSRDGVFVLTSNPNNAKLTWNSATTSYTTVSQQTNATTPSTRAAVASATVAGAAATTANPSPWEYVIFPQRHVWPLIKSTYLLFARLPLRILVAALTTLVLCYDVLLTIGGAETALAVPVSCLLGAIAYPGQLQFDNTMNVARAMHTVNLVLIVVLLPTVICITVLHQIRMVQKYNWCLRLLRIGNYDFVPGGRGYTQHLKHPVRFIGYTVGFGVVGLSFTVFLLFTLCTVVAMLLVAATFRSSIFRSLSSRAIAALGITCVLILILWLVQMLMIKYRFRMRGSRFLISRQASFHHWEFYWAFFNIVFGAFSFCKRILLTILSMSVYSTRIDLCIMGGRFRPWDGGYSAFVGLVLADHVHNNPILLEFVQILRDLLDERRLPHWKPHFIEARRERNDQDRKRQEEQMRQRQRQLQKDSGVAVECLQTKSGESGAKTGAQGESKSEMERRRMMLMMMNPEPPQPPSKDGTAKSGVYPSDRDRHPFLSNIDETEEDARMDDLLLAVEGPVGTKGVRVRGGEAAGAQISKVYHYFRMDQRVPRHGPGQGPLGARAPAQGQGIRTPLSPTALPSSTPVSPTSDNRKKNNRISMIYSPLLSQDERQAAAEAAALAAAETGRVGKGREGSFENEVGGGNAAGRIHVKVVPHDRNLYTDEPMVTQEEIQAQVSEARQRSIRARNRWFLYVTLIRNPSLCALRRTPNEDYLHPIAKDGGVNSDGMYSHWEEQLEDIRWDRED</sequence>
<proteinExistence type="predicted"/>
<keyword evidence="4 9" id="KW-0812">Transmembrane</keyword>
<feature type="compositionally biased region" description="Gly residues" evidence="8">
    <location>
        <begin position="695"/>
        <end position="704"/>
    </location>
</feature>
<feature type="region of interest" description="Disordered" evidence="8">
    <location>
        <begin position="1145"/>
        <end position="1170"/>
    </location>
</feature>
<feature type="region of interest" description="Disordered" evidence="8">
    <location>
        <begin position="1292"/>
        <end position="1336"/>
    </location>
</feature>
<keyword evidence="5 9" id="KW-1133">Transmembrane helix</keyword>
<feature type="transmembrane region" description="Helical" evidence="9">
    <location>
        <begin position="317"/>
        <end position="335"/>
    </location>
</feature>
<evidence type="ECO:0000256" key="9">
    <source>
        <dbReference type="SAM" id="Phobius"/>
    </source>
</evidence>
<feature type="transmembrane region" description="Helical" evidence="9">
    <location>
        <begin position="437"/>
        <end position="462"/>
    </location>
</feature>
<keyword evidence="7" id="KW-0675">Receptor</keyword>
<organism evidence="10 11">
    <name type="scientific">Lunasporangiospora selenospora</name>
    <dbReference type="NCBI Taxonomy" id="979761"/>
    <lineage>
        <taxon>Eukaryota</taxon>
        <taxon>Fungi</taxon>
        <taxon>Fungi incertae sedis</taxon>
        <taxon>Mucoromycota</taxon>
        <taxon>Mortierellomycotina</taxon>
        <taxon>Mortierellomycetes</taxon>
        <taxon>Mortierellales</taxon>
        <taxon>Mortierellaceae</taxon>
        <taxon>Lunasporangiospora</taxon>
    </lineage>
</organism>
<evidence type="ECO:0000256" key="1">
    <source>
        <dbReference type="ARBA" id="ARBA00004651"/>
    </source>
</evidence>
<evidence type="ECO:0000256" key="4">
    <source>
        <dbReference type="ARBA" id="ARBA00022692"/>
    </source>
</evidence>
<feature type="region of interest" description="Disordered" evidence="8">
    <location>
        <begin position="470"/>
        <end position="490"/>
    </location>
</feature>
<feature type="region of interest" description="Disordered" evidence="8">
    <location>
        <begin position="651"/>
        <end position="747"/>
    </location>
</feature>
<feature type="transmembrane region" description="Helical" evidence="9">
    <location>
        <begin position="1003"/>
        <end position="1029"/>
    </location>
</feature>
<name>A0A9P6KH68_9FUNG</name>
<feature type="transmembrane region" description="Helical" evidence="9">
    <location>
        <begin position="837"/>
        <end position="859"/>
    </location>
</feature>
<keyword evidence="6 9" id="KW-0472">Membrane</keyword>
<keyword evidence="11" id="KW-1185">Reference proteome</keyword>
<comment type="subcellular location">
    <subcellularLocation>
        <location evidence="1">Cell membrane</location>
        <topology evidence="1">Multi-pass membrane protein</topology>
    </subcellularLocation>
</comment>
<evidence type="ECO:0000256" key="5">
    <source>
        <dbReference type="ARBA" id="ARBA00022989"/>
    </source>
</evidence>
<dbReference type="PANTHER" id="PTHR21444">
    <property type="entry name" value="COILED-COIL DOMAIN-CONTAINING PROTEIN 180"/>
    <property type="match status" value="1"/>
</dbReference>
<evidence type="ECO:0000313" key="11">
    <source>
        <dbReference type="Proteomes" id="UP000780801"/>
    </source>
</evidence>
<dbReference type="GO" id="GO:0038023">
    <property type="term" value="F:signaling receptor activity"/>
    <property type="evidence" value="ECO:0007669"/>
    <property type="project" value="InterPro"/>
</dbReference>
<evidence type="ECO:0000256" key="2">
    <source>
        <dbReference type="ARBA" id="ARBA00022448"/>
    </source>
</evidence>
<feature type="region of interest" description="Disordered" evidence="8">
    <location>
        <begin position="51"/>
        <end position="71"/>
    </location>
</feature>
<dbReference type="InterPro" id="IPR026612">
    <property type="entry name" value="STRA6-like"/>
</dbReference>
<reference evidence="10" key="1">
    <citation type="journal article" date="2020" name="Fungal Divers.">
        <title>Resolving the Mortierellaceae phylogeny through synthesis of multi-gene phylogenetics and phylogenomics.</title>
        <authorList>
            <person name="Vandepol N."/>
            <person name="Liber J."/>
            <person name="Desiro A."/>
            <person name="Na H."/>
            <person name="Kennedy M."/>
            <person name="Barry K."/>
            <person name="Grigoriev I.V."/>
            <person name="Miller A.N."/>
            <person name="O'Donnell K."/>
            <person name="Stajich J.E."/>
            <person name="Bonito G."/>
        </authorList>
    </citation>
    <scope>NUCLEOTIDE SEQUENCE</scope>
    <source>
        <strain evidence="10">KOD1015</strain>
    </source>
</reference>
<gene>
    <name evidence="10" type="ORF">BGW38_006236</name>
</gene>
<dbReference type="PANTHER" id="PTHR21444:SF15">
    <property type="entry name" value="RECEPTOR FOR RETINOL UPTAKE STRA6"/>
    <property type="match status" value="1"/>
</dbReference>
<accession>A0A9P6KH68</accession>
<dbReference type="GO" id="GO:0005886">
    <property type="term" value="C:plasma membrane"/>
    <property type="evidence" value="ECO:0007669"/>
    <property type="project" value="UniProtKB-SubCell"/>
</dbReference>
<feature type="region of interest" description="Disordered" evidence="8">
    <location>
        <begin position="526"/>
        <end position="547"/>
    </location>
</feature>
<feature type="compositionally biased region" description="Low complexity" evidence="8">
    <location>
        <begin position="720"/>
        <end position="732"/>
    </location>
</feature>
<evidence type="ECO:0000256" key="8">
    <source>
        <dbReference type="SAM" id="MobiDB-lite"/>
    </source>
</evidence>
<evidence type="ECO:0000313" key="10">
    <source>
        <dbReference type="EMBL" id="KAF9584500.1"/>
    </source>
</evidence>
<dbReference type="Proteomes" id="UP000780801">
    <property type="component" value="Unassembled WGS sequence"/>
</dbReference>
<comment type="caution">
    <text evidence="10">The sequence shown here is derived from an EMBL/GenBank/DDBJ whole genome shotgun (WGS) entry which is preliminary data.</text>
</comment>
<keyword evidence="3" id="KW-1003">Cell membrane</keyword>
<evidence type="ECO:0000256" key="7">
    <source>
        <dbReference type="ARBA" id="ARBA00023170"/>
    </source>
</evidence>
<evidence type="ECO:0000256" key="3">
    <source>
        <dbReference type="ARBA" id="ARBA00022475"/>
    </source>
</evidence>
<feature type="compositionally biased region" description="Low complexity" evidence="8">
    <location>
        <begin position="480"/>
        <end position="490"/>
    </location>
</feature>
<protein>
    <submittedName>
        <fullName evidence="10">Uncharacterized protein</fullName>
    </submittedName>
</protein>
<feature type="transmembrane region" description="Helical" evidence="9">
    <location>
        <begin position="1049"/>
        <end position="1068"/>
    </location>
</feature>
<evidence type="ECO:0000256" key="6">
    <source>
        <dbReference type="ARBA" id="ARBA00023136"/>
    </source>
</evidence>
<feature type="compositionally biased region" description="Pro residues" evidence="8">
    <location>
        <begin position="53"/>
        <end position="62"/>
    </location>
</feature>